<keyword evidence="10" id="KW-0921">Nickel transport</keyword>
<dbReference type="SMART" id="SM00382">
    <property type="entry name" value="AAA"/>
    <property type="match status" value="1"/>
</dbReference>
<evidence type="ECO:0000256" key="6">
    <source>
        <dbReference type="ARBA" id="ARBA00022741"/>
    </source>
</evidence>
<comment type="caution">
    <text evidence="17">The sequence shown here is derived from an EMBL/GenBank/DDBJ whole genome shotgun (WGS) entry which is preliminary data.</text>
</comment>
<evidence type="ECO:0000256" key="14">
    <source>
        <dbReference type="ARBA" id="ARBA00044143"/>
    </source>
</evidence>
<comment type="subcellular location">
    <subcellularLocation>
        <location evidence="1">Cell membrane</location>
        <topology evidence="1">Peripheral membrane protein</topology>
    </subcellularLocation>
</comment>
<feature type="domain" description="ABC transporter" evidence="16">
    <location>
        <begin position="9"/>
        <end position="248"/>
    </location>
</feature>
<keyword evidence="7 17" id="KW-0067">ATP-binding</keyword>
<keyword evidence="8" id="KW-1278">Translocase</keyword>
<evidence type="ECO:0000256" key="11">
    <source>
        <dbReference type="ARBA" id="ARBA00023136"/>
    </source>
</evidence>
<sequence length="308" mass="34587">MKKHPVLKIEHMNITFTQYERGLRQVELPVIRDLNVEVHAGEVVAVAGSSGSGKSLLAHGVMGVLPYNASMGGQISYCGEKLTEKKLKKLRGSEIVIVPQSISYLNPLKQIGSQICKGDKSKTKKKKLQEIFNRYDLKPEVETLYPFELSGGMNRRVLISTAMIESPRLVIADEPTPGLDLRAAKRAMEHFRELAAQGAAVLVITHDLELALETVDKIVVFYAGTTIEEASVKDFEQEETLRHPYTKALWRAMPRNGFQFIEENQPYVKELPRGCPFVKQCSMQKEDCKKDVQNRMVRGGLVRCLCAE</sequence>
<dbReference type="Pfam" id="PF08352">
    <property type="entry name" value="oligo_HPY"/>
    <property type="match status" value="1"/>
</dbReference>
<reference evidence="17 18" key="1">
    <citation type="journal article" date="2021" name="ISME Commun">
        <title>Automated analysis of genomic sequences facilitates high-throughput and comprehensive description of bacteria.</title>
        <authorList>
            <person name="Hitch T.C.A."/>
        </authorList>
    </citation>
    <scope>NUCLEOTIDE SEQUENCE [LARGE SCALE GENOMIC DNA]</scope>
    <source>
        <strain evidence="17 18">Sanger_109</strain>
    </source>
</reference>
<evidence type="ECO:0000256" key="2">
    <source>
        <dbReference type="ARBA" id="ARBA00005417"/>
    </source>
</evidence>
<dbReference type="SUPFAM" id="SSF52540">
    <property type="entry name" value="P-loop containing nucleoside triphosphate hydrolases"/>
    <property type="match status" value="1"/>
</dbReference>
<keyword evidence="9" id="KW-0406">Ion transport</keyword>
<keyword evidence="3" id="KW-0813">Transport</keyword>
<dbReference type="InterPro" id="IPR013563">
    <property type="entry name" value="Oligopep_ABC_C"/>
</dbReference>
<dbReference type="EC" id="7.2.2.11" evidence="13"/>
<organism evidence="17 18">
    <name type="scientific">Brotonthovivens ammoniilytica</name>
    <dbReference type="NCBI Taxonomy" id="2981725"/>
    <lineage>
        <taxon>Bacteria</taxon>
        <taxon>Bacillati</taxon>
        <taxon>Bacillota</taxon>
        <taxon>Clostridia</taxon>
        <taxon>Lachnospirales</taxon>
        <taxon>Lachnospiraceae</taxon>
        <taxon>Brotonthovivens</taxon>
    </lineage>
</organism>
<evidence type="ECO:0000256" key="4">
    <source>
        <dbReference type="ARBA" id="ARBA00022475"/>
    </source>
</evidence>
<dbReference type="GO" id="GO:0005524">
    <property type="term" value="F:ATP binding"/>
    <property type="evidence" value="ECO:0007669"/>
    <property type="project" value="UniProtKB-KW"/>
</dbReference>
<dbReference type="InterPro" id="IPR003439">
    <property type="entry name" value="ABC_transporter-like_ATP-bd"/>
</dbReference>
<dbReference type="PANTHER" id="PTHR43297">
    <property type="entry name" value="OLIGOPEPTIDE TRANSPORT ATP-BINDING PROTEIN APPD"/>
    <property type="match status" value="1"/>
</dbReference>
<evidence type="ECO:0000256" key="3">
    <source>
        <dbReference type="ARBA" id="ARBA00022448"/>
    </source>
</evidence>
<dbReference type="PROSITE" id="PS50893">
    <property type="entry name" value="ABC_TRANSPORTER_2"/>
    <property type="match status" value="1"/>
</dbReference>
<evidence type="ECO:0000259" key="16">
    <source>
        <dbReference type="PROSITE" id="PS50893"/>
    </source>
</evidence>
<evidence type="ECO:0000256" key="10">
    <source>
        <dbReference type="ARBA" id="ARBA00023112"/>
    </source>
</evidence>
<evidence type="ECO:0000256" key="5">
    <source>
        <dbReference type="ARBA" id="ARBA00022596"/>
    </source>
</evidence>
<evidence type="ECO:0000256" key="8">
    <source>
        <dbReference type="ARBA" id="ARBA00022967"/>
    </source>
</evidence>
<dbReference type="RefSeq" id="WP_158424242.1">
    <property type="nucleotide sequence ID" value="NZ_JAOQJQ010000001.1"/>
</dbReference>
<gene>
    <name evidence="17" type="ORF">OCV88_03710</name>
</gene>
<evidence type="ECO:0000256" key="1">
    <source>
        <dbReference type="ARBA" id="ARBA00004202"/>
    </source>
</evidence>
<dbReference type="Pfam" id="PF00005">
    <property type="entry name" value="ABC_tran"/>
    <property type="match status" value="1"/>
</dbReference>
<name>A0ABT2TII9_9FIRM</name>
<comment type="similarity">
    <text evidence="2">Belongs to the ABC transporter superfamily.</text>
</comment>
<evidence type="ECO:0000256" key="15">
    <source>
        <dbReference type="ARBA" id="ARBA00048610"/>
    </source>
</evidence>
<comment type="subunit">
    <text evidence="12">The complex is composed of two ATP-binding proteins (NikD and NikE), two transmembrane proteins (NikB and NikC) and a solute-binding protein (NikA).</text>
</comment>
<evidence type="ECO:0000256" key="7">
    <source>
        <dbReference type="ARBA" id="ARBA00022840"/>
    </source>
</evidence>
<evidence type="ECO:0000256" key="9">
    <source>
        <dbReference type="ARBA" id="ARBA00023065"/>
    </source>
</evidence>
<keyword evidence="11" id="KW-0472">Membrane</keyword>
<keyword evidence="18" id="KW-1185">Reference proteome</keyword>
<keyword evidence="6" id="KW-0547">Nucleotide-binding</keyword>
<dbReference type="InterPro" id="IPR003593">
    <property type="entry name" value="AAA+_ATPase"/>
</dbReference>
<protein>
    <recommendedName>
        <fullName evidence="14">Nickel import system ATP-binding protein NikD</fullName>
        <ecNumber evidence="13">7.2.2.11</ecNumber>
    </recommendedName>
</protein>
<dbReference type="NCBIfam" id="TIGR01727">
    <property type="entry name" value="oligo_HPY"/>
    <property type="match status" value="1"/>
</dbReference>
<dbReference type="EMBL" id="JAOQJQ010000001">
    <property type="protein sequence ID" value="MCU6761447.1"/>
    <property type="molecule type" value="Genomic_DNA"/>
</dbReference>
<comment type="catalytic activity">
    <reaction evidence="15">
        <text>Ni(2+)(out) + ATP + H2O = Ni(2+)(in) + ADP + phosphate + H(+)</text>
        <dbReference type="Rhea" id="RHEA:15557"/>
        <dbReference type="ChEBI" id="CHEBI:15377"/>
        <dbReference type="ChEBI" id="CHEBI:15378"/>
        <dbReference type="ChEBI" id="CHEBI:30616"/>
        <dbReference type="ChEBI" id="CHEBI:43474"/>
        <dbReference type="ChEBI" id="CHEBI:49786"/>
        <dbReference type="ChEBI" id="CHEBI:456216"/>
        <dbReference type="EC" id="7.2.2.11"/>
    </reaction>
    <physiologicalReaction direction="left-to-right" evidence="15">
        <dbReference type="Rhea" id="RHEA:15558"/>
    </physiologicalReaction>
</comment>
<dbReference type="Proteomes" id="UP001652442">
    <property type="component" value="Unassembled WGS sequence"/>
</dbReference>
<evidence type="ECO:0000313" key="18">
    <source>
        <dbReference type="Proteomes" id="UP001652442"/>
    </source>
</evidence>
<evidence type="ECO:0000256" key="12">
    <source>
        <dbReference type="ARBA" id="ARBA00038669"/>
    </source>
</evidence>
<dbReference type="Gene3D" id="3.40.50.300">
    <property type="entry name" value="P-loop containing nucleotide triphosphate hydrolases"/>
    <property type="match status" value="1"/>
</dbReference>
<dbReference type="InterPro" id="IPR027417">
    <property type="entry name" value="P-loop_NTPase"/>
</dbReference>
<proteinExistence type="inferred from homology"/>
<evidence type="ECO:0000256" key="13">
    <source>
        <dbReference type="ARBA" id="ARBA00039098"/>
    </source>
</evidence>
<dbReference type="InterPro" id="IPR050388">
    <property type="entry name" value="ABC_Ni/Peptide_Import"/>
</dbReference>
<dbReference type="PANTHER" id="PTHR43297:SF13">
    <property type="entry name" value="NICKEL ABC TRANSPORTER, ATP-BINDING PROTEIN"/>
    <property type="match status" value="1"/>
</dbReference>
<keyword evidence="4" id="KW-1003">Cell membrane</keyword>
<accession>A0ABT2TII9</accession>
<keyword evidence="5" id="KW-0533">Nickel</keyword>
<evidence type="ECO:0000313" key="17">
    <source>
        <dbReference type="EMBL" id="MCU6761447.1"/>
    </source>
</evidence>